<organism evidence="2 3">
    <name type="scientific">Boletus reticuloceps</name>
    <dbReference type="NCBI Taxonomy" id="495285"/>
    <lineage>
        <taxon>Eukaryota</taxon>
        <taxon>Fungi</taxon>
        <taxon>Dikarya</taxon>
        <taxon>Basidiomycota</taxon>
        <taxon>Agaricomycotina</taxon>
        <taxon>Agaricomycetes</taxon>
        <taxon>Agaricomycetidae</taxon>
        <taxon>Boletales</taxon>
        <taxon>Boletineae</taxon>
        <taxon>Boletaceae</taxon>
        <taxon>Boletoideae</taxon>
        <taxon>Boletus</taxon>
    </lineage>
</organism>
<accession>A0A8I2YYK6</accession>
<comment type="caution">
    <text evidence="2">The sequence shown here is derived from an EMBL/GenBank/DDBJ whole genome shotgun (WGS) entry which is preliminary data.</text>
</comment>
<dbReference type="EMBL" id="JAGFBS010000004">
    <property type="protein sequence ID" value="KAG6379532.1"/>
    <property type="molecule type" value="Genomic_DNA"/>
</dbReference>
<evidence type="ECO:0000256" key="1">
    <source>
        <dbReference type="SAM" id="Phobius"/>
    </source>
</evidence>
<reference evidence="2" key="1">
    <citation type="submission" date="2021-03" db="EMBL/GenBank/DDBJ databases">
        <title>Evolutionary innovations through gain and loss of genes in the ectomycorrhizal Boletales.</title>
        <authorList>
            <person name="Wu G."/>
            <person name="Miyauchi S."/>
            <person name="Morin E."/>
            <person name="Yang Z.-L."/>
            <person name="Xu J."/>
            <person name="Martin F.M."/>
        </authorList>
    </citation>
    <scope>NUCLEOTIDE SEQUENCE</scope>
    <source>
        <strain evidence="2">BR01</strain>
    </source>
</reference>
<dbReference type="Proteomes" id="UP000683000">
    <property type="component" value="Unassembled WGS sequence"/>
</dbReference>
<keyword evidence="1" id="KW-0472">Membrane</keyword>
<feature type="transmembrane region" description="Helical" evidence="1">
    <location>
        <begin position="36"/>
        <end position="55"/>
    </location>
</feature>
<keyword evidence="3" id="KW-1185">Reference proteome</keyword>
<sequence length="91" mass="10329">MTFCSYSVSILVAWSRIQFSATRVNQCVALHNERHFVLFIFFFTVLGYQHAIDALRLRYVVRSTICFLLTVTDGRRSAMGSYHAAATSSLS</sequence>
<keyword evidence="1" id="KW-1133">Transmembrane helix</keyword>
<dbReference type="AlphaFoldDB" id="A0A8I2YYK6"/>
<name>A0A8I2YYK6_9AGAM</name>
<gene>
    <name evidence="2" type="ORF">JVT61DRAFT_10027</name>
</gene>
<dbReference type="OrthoDB" id="9909019at2759"/>
<proteinExistence type="predicted"/>
<evidence type="ECO:0000313" key="3">
    <source>
        <dbReference type="Proteomes" id="UP000683000"/>
    </source>
</evidence>
<protein>
    <submittedName>
        <fullName evidence="2">Uncharacterized protein</fullName>
    </submittedName>
</protein>
<keyword evidence="1" id="KW-0812">Transmembrane</keyword>
<evidence type="ECO:0000313" key="2">
    <source>
        <dbReference type="EMBL" id="KAG6379532.1"/>
    </source>
</evidence>